<feature type="compositionally biased region" description="Basic and acidic residues" evidence="1">
    <location>
        <begin position="123"/>
        <end position="156"/>
    </location>
</feature>
<proteinExistence type="predicted"/>
<evidence type="ECO:0000256" key="1">
    <source>
        <dbReference type="SAM" id="MobiDB-lite"/>
    </source>
</evidence>
<dbReference type="OrthoDB" id="377733at2759"/>
<keyword evidence="3" id="KW-1185">Reference proteome</keyword>
<evidence type="ECO:0000313" key="2">
    <source>
        <dbReference type="EMBL" id="KAF7843990.1"/>
    </source>
</evidence>
<comment type="caution">
    <text evidence="2">The sequence shown here is derived from an EMBL/GenBank/DDBJ whole genome shotgun (WGS) entry which is preliminary data.</text>
</comment>
<organism evidence="2 3">
    <name type="scientific">Senna tora</name>
    <dbReference type="NCBI Taxonomy" id="362788"/>
    <lineage>
        <taxon>Eukaryota</taxon>
        <taxon>Viridiplantae</taxon>
        <taxon>Streptophyta</taxon>
        <taxon>Embryophyta</taxon>
        <taxon>Tracheophyta</taxon>
        <taxon>Spermatophyta</taxon>
        <taxon>Magnoliopsida</taxon>
        <taxon>eudicotyledons</taxon>
        <taxon>Gunneridae</taxon>
        <taxon>Pentapetalae</taxon>
        <taxon>rosids</taxon>
        <taxon>fabids</taxon>
        <taxon>Fabales</taxon>
        <taxon>Fabaceae</taxon>
        <taxon>Caesalpinioideae</taxon>
        <taxon>Cassia clade</taxon>
        <taxon>Senna</taxon>
    </lineage>
</organism>
<dbReference type="Proteomes" id="UP000634136">
    <property type="component" value="Unassembled WGS sequence"/>
</dbReference>
<protein>
    <submittedName>
        <fullName evidence="2">Phospholipid-transporting ATPase 2</fullName>
    </submittedName>
</protein>
<gene>
    <name evidence="2" type="ORF">G2W53_000895</name>
</gene>
<evidence type="ECO:0000313" key="3">
    <source>
        <dbReference type="Proteomes" id="UP000634136"/>
    </source>
</evidence>
<dbReference type="InterPro" id="IPR023214">
    <property type="entry name" value="HAD_sf"/>
</dbReference>
<feature type="region of interest" description="Disordered" evidence="1">
    <location>
        <begin position="123"/>
        <end position="161"/>
    </location>
</feature>
<dbReference type="InterPro" id="IPR036412">
    <property type="entry name" value="HAD-like_sf"/>
</dbReference>
<dbReference type="Pfam" id="PF08282">
    <property type="entry name" value="Hydrolase_3"/>
    <property type="match status" value="1"/>
</dbReference>
<dbReference type="GO" id="GO:0045332">
    <property type="term" value="P:phospholipid translocation"/>
    <property type="evidence" value="ECO:0007669"/>
    <property type="project" value="TreeGrafter"/>
</dbReference>
<dbReference type="SUPFAM" id="SSF56784">
    <property type="entry name" value="HAD-like"/>
    <property type="match status" value="1"/>
</dbReference>
<dbReference type="Gene3D" id="3.40.50.1000">
    <property type="entry name" value="HAD superfamily/HAD-like"/>
    <property type="match status" value="1"/>
</dbReference>
<dbReference type="PANTHER" id="PTHR24092">
    <property type="entry name" value="PROBABLE PHOSPHOLIPID-TRANSPORTING ATPASE"/>
    <property type="match status" value="1"/>
</dbReference>
<dbReference type="GO" id="GO:0005886">
    <property type="term" value="C:plasma membrane"/>
    <property type="evidence" value="ECO:0007669"/>
    <property type="project" value="TreeGrafter"/>
</dbReference>
<dbReference type="GO" id="GO:0140326">
    <property type="term" value="F:ATPase-coupled intramembrane lipid transporter activity"/>
    <property type="evidence" value="ECO:0007669"/>
    <property type="project" value="TreeGrafter"/>
</dbReference>
<name>A0A835CL06_9FABA</name>
<dbReference type="PANTHER" id="PTHR24092:SF19">
    <property type="entry name" value="PHOSPHOLIPID-TRANSPORTING ATPASE"/>
    <property type="match status" value="1"/>
</dbReference>
<dbReference type="EMBL" id="JAAIUW010000001">
    <property type="protein sequence ID" value="KAF7843990.1"/>
    <property type="molecule type" value="Genomic_DNA"/>
</dbReference>
<reference evidence="2" key="1">
    <citation type="submission" date="2020-09" db="EMBL/GenBank/DDBJ databases">
        <title>Genome-Enabled Discovery of Anthraquinone Biosynthesis in Senna tora.</title>
        <authorList>
            <person name="Kang S.-H."/>
            <person name="Pandey R.P."/>
            <person name="Lee C.-M."/>
            <person name="Sim J.-S."/>
            <person name="Jeong J.-T."/>
            <person name="Choi B.-S."/>
            <person name="Jung M."/>
            <person name="Ginzburg D."/>
            <person name="Zhao K."/>
            <person name="Won S.Y."/>
            <person name="Oh T.-J."/>
            <person name="Yu Y."/>
            <person name="Kim N.-H."/>
            <person name="Lee O.R."/>
            <person name="Lee T.-H."/>
            <person name="Bashyal P."/>
            <person name="Kim T.-S."/>
            <person name="Lee W.-H."/>
            <person name="Kawkins C."/>
            <person name="Kim C.-K."/>
            <person name="Kim J.S."/>
            <person name="Ahn B.O."/>
            <person name="Rhee S.Y."/>
            <person name="Sohng J.K."/>
        </authorList>
    </citation>
    <scope>NUCLEOTIDE SEQUENCE</scope>
    <source>
        <tissue evidence="2">Leaf</tissue>
    </source>
</reference>
<sequence length="280" mass="30824">MIEPKGQLLSIDGKTKDEVRRSLERVLLTMRKTTSEPKLVELLKSCDYRTLAIGDGGNDVRMIQTAGIGVGISGREGLQAARAADYSVGSAVIFLVFMIDRLHHYIRELRIWRKSIEAVKKQIRGPEDGKVKSSEEMKALEDESAKLREETQHPDPLDSLSKQKGHIEKSRLMTSTRNFLYYNGILGKGKLPISTNNENLADEIVFLQAGGVGGSPPLILGSSPLTLGFSLQAFGHPFLSPIFSSSKSSNPKIGQMQIVIIPNSLSFVRGVALDDFSLNW</sequence>
<dbReference type="AlphaFoldDB" id="A0A835CL06"/>
<accession>A0A835CL06</accession>